<comment type="caution">
    <text evidence="1">The sequence shown here is derived from an EMBL/GenBank/DDBJ whole genome shotgun (WGS) entry which is preliminary data.</text>
</comment>
<dbReference type="AlphaFoldDB" id="L9VFA1"/>
<dbReference type="Proteomes" id="UP000011599">
    <property type="component" value="Unassembled WGS sequence"/>
</dbReference>
<dbReference type="PATRIC" id="fig|1114856.3.peg.4743"/>
<proteinExistence type="predicted"/>
<sequence length="110" mass="12335">MTFCDGQFAYRHRQAPIELVADRTAATRSHPGLGLSRCWELRYQYSLGDQSIAESIGHVSTRRAAVEGVLQCMHHIHESVDELCGPVEIQDVLDRVRFSDVVPDGQSPTR</sequence>
<reference evidence="1 2" key="1">
    <citation type="journal article" date="2014" name="PLoS Genet.">
        <title>Phylogenetically driven sequencing of extremely halophilic archaea reveals strategies for static and dynamic osmo-response.</title>
        <authorList>
            <person name="Becker E.A."/>
            <person name="Seitzer P.M."/>
            <person name="Tritt A."/>
            <person name="Larsen D."/>
            <person name="Krusor M."/>
            <person name="Yao A.I."/>
            <person name="Wu D."/>
            <person name="Madern D."/>
            <person name="Eisen J.A."/>
            <person name="Darling A.E."/>
            <person name="Facciotti M.T."/>
        </authorList>
    </citation>
    <scope>NUCLEOTIDE SEQUENCE [LARGE SCALE GENOMIC DNA]</scope>
    <source>
        <strain evidence="1 2">GA33</strain>
    </source>
</reference>
<protein>
    <submittedName>
        <fullName evidence="1">Uncharacterized protein</fullName>
    </submittedName>
</protein>
<dbReference type="EMBL" id="AOHW01000055">
    <property type="protein sequence ID" value="ELY35736.1"/>
    <property type="molecule type" value="Genomic_DNA"/>
</dbReference>
<organism evidence="1 2">
    <name type="scientific">Natronorubrum tibetense GA33</name>
    <dbReference type="NCBI Taxonomy" id="1114856"/>
    <lineage>
        <taxon>Archaea</taxon>
        <taxon>Methanobacteriati</taxon>
        <taxon>Methanobacteriota</taxon>
        <taxon>Stenosarchaea group</taxon>
        <taxon>Halobacteria</taxon>
        <taxon>Halobacteriales</taxon>
        <taxon>Natrialbaceae</taxon>
        <taxon>Natronorubrum</taxon>
    </lineage>
</organism>
<dbReference type="eggNOG" id="arCOG10790">
    <property type="taxonomic scope" value="Archaea"/>
</dbReference>
<evidence type="ECO:0000313" key="1">
    <source>
        <dbReference type="EMBL" id="ELY35736.1"/>
    </source>
</evidence>
<gene>
    <name evidence="1" type="ORF">C496_22946</name>
</gene>
<name>L9VFA1_9EURY</name>
<keyword evidence="2" id="KW-1185">Reference proteome</keyword>
<accession>L9VFA1</accession>
<evidence type="ECO:0000313" key="2">
    <source>
        <dbReference type="Proteomes" id="UP000011599"/>
    </source>
</evidence>